<keyword evidence="2" id="KW-0964">Secreted</keyword>
<keyword evidence="8" id="KW-1185">Reference proteome</keyword>
<dbReference type="InterPro" id="IPR001073">
    <property type="entry name" value="C1q_dom"/>
</dbReference>
<dbReference type="AlphaFoldDB" id="A0A8B6FL02"/>
<evidence type="ECO:0000256" key="1">
    <source>
        <dbReference type="ARBA" id="ARBA00004613"/>
    </source>
</evidence>
<evidence type="ECO:0000256" key="3">
    <source>
        <dbReference type="ARBA" id="ARBA00022729"/>
    </source>
</evidence>
<dbReference type="PANTHER" id="PTHR22923:SF116">
    <property type="entry name" value="C1Q DOMAIN-CONTAINING PROTEIN"/>
    <property type="match status" value="1"/>
</dbReference>
<dbReference type="Proteomes" id="UP000596742">
    <property type="component" value="Unassembled WGS sequence"/>
</dbReference>
<evidence type="ECO:0000256" key="2">
    <source>
        <dbReference type="ARBA" id="ARBA00022525"/>
    </source>
</evidence>
<reference evidence="7" key="1">
    <citation type="submission" date="2018-11" db="EMBL/GenBank/DDBJ databases">
        <authorList>
            <person name="Alioto T."/>
            <person name="Alioto T."/>
        </authorList>
    </citation>
    <scope>NUCLEOTIDE SEQUENCE</scope>
</reference>
<comment type="caution">
    <text evidence="7">The sequence shown here is derived from an EMBL/GenBank/DDBJ whole genome shotgun (WGS) entry which is preliminary data.</text>
</comment>
<gene>
    <name evidence="7" type="ORF">MGAL_10B039419</name>
</gene>
<evidence type="ECO:0000313" key="7">
    <source>
        <dbReference type="EMBL" id="VDI50836.1"/>
    </source>
</evidence>
<dbReference type="SUPFAM" id="SSF49842">
    <property type="entry name" value="TNF-like"/>
    <property type="match status" value="1"/>
</dbReference>
<evidence type="ECO:0000256" key="4">
    <source>
        <dbReference type="SAM" id="Coils"/>
    </source>
</evidence>
<accession>A0A8B6FL02</accession>
<dbReference type="Gene3D" id="2.60.120.40">
    <property type="match status" value="1"/>
</dbReference>
<evidence type="ECO:0000256" key="5">
    <source>
        <dbReference type="SAM" id="SignalP"/>
    </source>
</evidence>
<feature type="chain" id="PRO_5032348824" description="C1q domain-containing protein" evidence="5">
    <location>
        <begin position="22"/>
        <end position="265"/>
    </location>
</feature>
<dbReference type="PRINTS" id="PR00007">
    <property type="entry name" value="COMPLEMNTC1Q"/>
</dbReference>
<proteinExistence type="predicted"/>
<dbReference type="InterPro" id="IPR008983">
    <property type="entry name" value="Tumour_necrosis_fac-like_dom"/>
</dbReference>
<dbReference type="SMART" id="SM00110">
    <property type="entry name" value="C1Q"/>
    <property type="match status" value="1"/>
</dbReference>
<dbReference type="GO" id="GO:0005576">
    <property type="term" value="C:extracellular region"/>
    <property type="evidence" value="ECO:0007669"/>
    <property type="project" value="UniProtKB-SubCell"/>
</dbReference>
<protein>
    <recommendedName>
        <fullName evidence="6">C1q domain-containing protein</fullName>
    </recommendedName>
</protein>
<sequence length="265" mass="29613">MMAVCVIRLLFAASFVLVVFGNSFDTKLFSKIEHIEKILKLQGNEISELKSTVKSQKREIVRLNDVITKLQTLYTDAKLVDSADEKLTNQSTDYLRKQKESEVNHKTDLPAKDKTRVSRILSANIPVQSSSVAFYAQLTIVEKDVGHHHPIVFDRVITNVGNAYNKHTGVFTATQNGIYAITFTLFPDRNSYFGVDIFKNSEMVSQIFTDHRGQSFCGTTPVSVITLNTGDTVFVRTSSNYFVQGNVIGGENIKSSFAGWKIADI</sequence>
<evidence type="ECO:0000313" key="8">
    <source>
        <dbReference type="Proteomes" id="UP000596742"/>
    </source>
</evidence>
<dbReference type="OrthoDB" id="6103111at2759"/>
<feature type="coiled-coil region" evidence="4">
    <location>
        <begin position="39"/>
        <end position="66"/>
    </location>
</feature>
<feature type="domain" description="C1q" evidence="6">
    <location>
        <begin position="127"/>
        <end position="265"/>
    </location>
</feature>
<dbReference type="InterPro" id="IPR050822">
    <property type="entry name" value="Cerebellin_Synaptic_Org"/>
</dbReference>
<dbReference type="PROSITE" id="PS50871">
    <property type="entry name" value="C1Q"/>
    <property type="match status" value="1"/>
</dbReference>
<name>A0A8B6FL02_MYTGA</name>
<evidence type="ECO:0000259" key="6">
    <source>
        <dbReference type="PROSITE" id="PS50871"/>
    </source>
</evidence>
<keyword evidence="4" id="KW-0175">Coiled coil</keyword>
<keyword evidence="3 5" id="KW-0732">Signal</keyword>
<comment type="subcellular location">
    <subcellularLocation>
        <location evidence="1">Secreted</location>
    </subcellularLocation>
</comment>
<organism evidence="7 8">
    <name type="scientific">Mytilus galloprovincialis</name>
    <name type="common">Mediterranean mussel</name>
    <dbReference type="NCBI Taxonomy" id="29158"/>
    <lineage>
        <taxon>Eukaryota</taxon>
        <taxon>Metazoa</taxon>
        <taxon>Spiralia</taxon>
        <taxon>Lophotrochozoa</taxon>
        <taxon>Mollusca</taxon>
        <taxon>Bivalvia</taxon>
        <taxon>Autobranchia</taxon>
        <taxon>Pteriomorphia</taxon>
        <taxon>Mytilida</taxon>
        <taxon>Mytiloidea</taxon>
        <taxon>Mytilidae</taxon>
        <taxon>Mytilinae</taxon>
        <taxon>Mytilus</taxon>
    </lineage>
</organism>
<dbReference type="EMBL" id="UYJE01006996">
    <property type="protein sequence ID" value="VDI50836.1"/>
    <property type="molecule type" value="Genomic_DNA"/>
</dbReference>
<feature type="signal peptide" evidence="5">
    <location>
        <begin position="1"/>
        <end position="21"/>
    </location>
</feature>
<dbReference type="PANTHER" id="PTHR22923">
    <property type="entry name" value="CEREBELLIN-RELATED"/>
    <property type="match status" value="1"/>
</dbReference>
<dbReference type="Pfam" id="PF00386">
    <property type="entry name" value="C1q"/>
    <property type="match status" value="1"/>
</dbReference>